<protein>
    <submittedName>
        <fullName evidence="1">Uncharacterized protein</fullName>
    </submittedName>
</protein>
<comment type="caution">
    <text evidence="1">The sequence shown here is derived from an EMBL/GenBank/DDBJ whole genome shotgun (WGS) entry which is preliminary data.</text>
</comment>
<accession>A0AAV9VEF4</accession>
<proteinExistence type="predicted"/>
<dbReference type="AlphaFoldDB" id="A0AAV9VEF4"/>
<name>A0AAV9VEF4_9PEZI</name>
<keyword evidence="2" id="KW-1185">Reference proteome</keyword>
<gene>
    <name evidence="1" type="ORF">TWF696_000288</name>
</gene>
<dbReference type="EMBL" id="JAVHNQ010000001">
    <property type="protein sequence ID" value="KAK6359122.1"/>
    <property type="molecule type" value="Genomic_DNA"/>
</dbReference>
<evidence type="ECO:0000313" key="2">
    <source>
        <dbReference type="Proteomes" id="UP001375240"/>
    </source>
</evidence>
<reference evidence="1 2" key="1">
    <citation type="submission" date="2019-10" db="EMBL/GenBank/DDBJ databases">
        <authorList>
            <person name="Palmer J.M."/>
        </authorList>
    </citation>
    <scope>NUCLEOTIDE SEQUENCE [LARGE SCALE GENOMIC DNA]</scope>
    <source>
        <strain evidence="1 2">TWF696</strain>
    </source>
</reference>
<evidence type="ECO:0000313" key="1">
    <source>
        <dbReference type="EMBL" id="KAK6359122.1"/>
    </source>
</evidence>
<dbReference type="Proteomes" id="UP001375240">
    <property type="component" value="Unassembled WGS sequence"/>
</dbReference>
<sequence>MQFIWFTREPDLIVEIEDDQKKQTYLFLVACVPLRLASPVWDRILKPRNGFRPLPETVINGMPMRVLKLYDDDVSALGWIFNIIHFQTDQVPRELSFDNMLAVTVLCDKYNLQSAVTPWAEGWINHLLPDTTELWWEAGNIFKQGVEDWLFIGNTFSKVKGSAHFCPKVLSELVEEIVGEMENTEIGTREPRNMGGTIKVNFDLVPESLFHHIKTTRKIIFDDSLPKLKQALAAIHDMEEDLKFIPPDTRIKTCQGGVGCYDVSLVSSIGAASHGDYEIETLYCESCIKREVPVWKLQKRIDTLQEIERTHSLSLASRTTSRRERRTSDHPRLRDRLPLLNLRT</sequence>
<organism evidence="1 2">
    <name type="scientific">Orbilia brochopaga</name>
    <dbReference type="NCBI Taxonomy" id="3140254"/>
    <lineage>
        <taxon>Eukaryota</taxon>
        <taxon>Fungi</taxon>
        <taxon>Dikarya</taxon>
        <taxon>Ascomycota</taxon>
        <taxon>Pezizomycotina</taxon>
        <taxon>Orbiliomycetes</taxon>
        <taxon>Orbiliales</taxon>
        <taxon>Orbiliaceae</taxon>
        <taxon>Orbilia</taxon>
    </lineage>
</organism>